<dbReference type="PANTHER" id="PTHR10662:SF22">
    <property type="entry name" value="NUCLEAR RNA EXPORT FACTOR 1"/>
    <property type="match status" value="1"/>
</dbReference>
<dbReference type="SUPFAM" id="SSF54427">
    <property type="entry name" value="NTF2-like"/>
    <property type="match status" value="1"/>
</dbReference>
<dbReference type="InterPro" id="IPR030217">
    <property type="entry name" value="NXF_fam"/>
</dbReference>
<evidence type="ECO:0000256" key="7">
    <source>
        <dbReference type="ARBA" id="ARBA00023242"/>
    </source>
</evidence>
<dbReference type="InterPro" id="IPR009060">
    <property type="entry name" value="UBA-like_sf"/>
</dbReference>
<comment type="similarity">
    <text evidence="2">Belongs to the NXF family.</text>
</comment>
<name>A0A0A9WSL9_LYGHE</name>
<reference evidence="11" key="2">
    <citation type="submission" date="2014-07" db="EMBL/GenBank/DDBJ databases">
        <authorList>
            <person name="Hull J."/>
        </authorList>
    </citation>
    <scope>NUCLEOTIDE SEQUENCE</scope>
</reference>
<protein>
    <submittedName>
        <fullName evidence="11">Nuclear RNA export factor 1</fullName>
    </submittedName>
</protein>
<evidence type="ECO:0000256" key="4">
    <source>
        <dbReference type="ARBA" id="ARBA00022614"/>
    </source>
</evidence>
<dbReference type="InterPro" id="IPR001611">
    <property type="entry name" value="Leu-rich_rpt"/>
</dbReference>
<dbReference type="Gene3D" id="3.80.10.10">
    <property type="entry name" value="Ribonuclease Inhibitor"/>
    <property type="match status" value="1"/>
</dbReference>
<dbReference type="InterPro" id="IPR057125">
    <property type="entry name" value="NXF1/2/3/5-like_LRR"/>
</dbReference>
<dbReference type="PROSITE" id="PS51450">
    <property type="entry name" value="LRR"/>
    <property type="match status" value="1"/>
</dbReference>
<evidence type="ECO:0000256" key="2">
    <source>
        <dbReference type="ARBA" id="ARBA00009285"/>
    </source>
</evidence>
<evidence type="ECO:0000259" key="9">
    <source>
        <dbReference type="PROSITE" id="PS51281"/>
    </source>
</evidence>
<keyword evidence="6" id="KW-0509">mRNA transport</keyword>
<dbReference type="Pfam" id="PF03943">
    <property type="entry name" value="TAP_C"/>
    <property type="match status" value="1"/>
</dbReference>
<dbReference type="GO" id="GO:0016973">
    <property type="term" value="P:poly(A)+ mRNA export from nucleus"/>
    <property type="evidence" value="ECO:0007669"/>
    <property type="project" value="TreeGrafter"/>
</dbReference>
<dbReference type="InterPro" id="IPR032710">
    <property type="entry name" value="NTF2-like_dom_sf"/>
</dbReference>
<dbReference type="SUPFAM" id="SSF46934">
    <property type="entry name" value="UBA-like"/>
    <property type="match status" value="1"/>
</dbReference>
<dbReference type="PANTHER" id="PTHR10662">
    <property type="entry name" value="NUCLEAR RNA EXPORT FACTOR"/>
    <property type="match status" value="1"/>
</dbReference>
<dbReference type="InterPro" id="IPR032675">
    <property type="entry name" value="LRR_dom_sf"/>
</dbReference>
<dbReference type="Gene3D" id="3.10.450.50">
    <property type="match status" value="1"/>
</dbReference>
<gene>
    <name evidence="11" type="primary">Nxf1_0</name>
    <name evidence="13" type="synonym">Nxf1</name>
    <name evidence="10" type="synonym">Nxf1_1</name>
    <name evidence="10" type="ORF">CM83_33582</name>
    <name evidence="11" type="ORF">CM83_33583</name>
    <name evidence="13" type="ORF">g.41698</name>
</gene>
<evidence type="ECO:0000256" key="3">
    <source>
        <dbReference type="ARBA" id="ARBA00022448"/>
    </source>
</evidence>
<evidence type="ECO:0000256" key="6">
    <source>
        <dbReference type="ARBA" id="ARBA00022816"/>
    </source>
</evidence>
<keyword evidence="7" id="KW-0539">Nucleus</keyword>
<reference evidence="12" key="3">
    <citation type="submission" date="2014-09" db="EMBL/GenBank/DDBJ databases">
        <authorList>
            <person name="Magalhaes I.L.F."/>
            <person name="Oliveira U."/>
            <person name="Santos F.R."/>
            <person name="Vidigal T.H.D.A."/>
            <person name="Brescovit A.D."/>
            <person name="Santos A.J."/>
        </authorList>
    </citation>
    <scope>NUCLEOTIDE SEQUENCE</scope>
</reference>
<dbReference type="PROSITE" id="PS51281">
    <property type="entry name" value="TAP_C"/>
    <property type="match status" value="1"/>
</dbReference>
<keyword evidence="5" id="KW-0677">Repeat</keyword>
<keyword evidence="3" id="KW-0813">Transport</keyword>
<dbReference type="GO" id="GO:0005634">
    <property type="term" value="C:nucleus"/>
    <property type="evidence" value="ECO:0007669"/>
    <property type="project" value="UniProtKB-SubCell"/>
</dbReference>
<evidence type="ECO:0000313" key="12">
    <source>
        <dbReference type="EMBL" id="JAG58252.1"/>
    </source>
</evidence>
<dbReference type="InterPro" id="IPR005637">
    <property type="entry name" value="TAP_C_dom"/>
</dbReference>
<dbReference type="EMBL" id="GBRD01007569">
    <property type="protein sequence ID" value="JAG58252.1"/>
    <property type="molecule type" value="Transcribed_RNA"/>
</dbReference>
<sequence>MPTEISSEIMVALKKSSGLHVAQAAQSHALTKANDPLFWTRCTIKGGSKYDKEAALDAIVKQVSSVAMLLPCLYQVEGEDSFFIFRYGKLPVKRLIDSNWVVHDQTGAIEEPLEISFVLEYITTDEEPYDPLKNIEQVILKRTNLKEGVVDLRNLKNDPDFKNVYVSFNSSSLLDFIMAFLKRTDSTMVLKGLVLSHNGIDNLEMLNHLKKYHNKVDTLDVRHNKLTFSGFERISSFLIIEHLLIDGNPMCDDYESAGEMICEIAGKIGSLKYLDNVEINYIEQFPQKRACMKLFLRNPAYNDLVDHFLHHYFLLFENDREKLIHTYHKSASLSVSVFRNELFHSAAVPTFFASSNRNIMSMSDVTKTYDNIFIGKARVYEALKSMPKMQFDFHTFNVDVPVTAKGELVVISCTGCFCIADEDPIKKYSLSRICIMCPLRNGLGEWLILNDMWTISNVSSKAYPQFSLTRSREVKNDFAVMLNPLLKDKSILISVVSDLTHMKAAWVEKFLSESGWDLEMTLLAFTDQFKANLIPADAFSARAISSE</sequence>
<keyword evidence="4" id="KW-0433">Leucine-rich repeat</keyword>
<dbReference type="Gene3D" id="1.10.8.10">
    <property type="entry name" value="DNA helicase RuvA subunit, C-terminal domain"/>
    <property type="match status" value="1"/>
</dbReference>
<dbReference type="PROSITE" id="PS50177">
    <property type="entry name" value="NTF2_DOMAIN"/>
    <property type="match status" value="1"/>
</dbReference>
<evidence type="ECO:0000256" key="1">
    <source>
        <dbReference type="ARBA" id="ARBA00004123"/>
    </source>
</evidence>
<evidence type="ECO:0000313" key="11">
    <source>
        <dbReference type="EMBL" id="JAG07845.1"/>
    </source>
</evidence>
<comment type="subcellular location">
    <subcellularLocation>
        <location evidence="1">Nucleus</location>
    </subcellularLocation>
</comment>
<reference evidence="13" key="4">
    <citation type="journal article" date="2016" name="Gigascience">
        <title>De novo construction of an expanded transcriptome assembly for the western tarnished plant bug, Lygus hesperus.</title>
        <authorList>
            <person name="Tassone E.E."/>
            <person name="Geib S.M."/>
            <person name="Hall B."/>
            <person name="Fabrick J.A."/>
            <person name="Brent C.S."/>
            <person name="Hull J.J."/>
        </authorList>
    </citation>
    <scope>NUCLEOTIDE SEQUENCE</scope>
</reference>
<dbReference type="GO" id="GO:0003723">
    <property type="term" value="F:RNA binding"/>
    <property type="evidence" value="ECO:0007669"/>
    <property type="project" value="TreeGrafter"/>
</dbReference>
<feature type="domain" description="TAP-C" evidence="9">
    <location>
        <begin position="487"/>
        <end position="542"/>
    </location>
</feature>
<dbReference type="Pfam" id="PF24048">
    <property type="entry name" value="LRR_NXF1-5"/>
    <property type="match status" value="1"/>
</dbReference>
<dbReference type="EMBL" id="GDHC01000054">
    <property type="protein sequence ID" value="JAQ18575.1"/>
    <property type="molecule type" value="Transcribed_RNA"/>
</dbReference>
<reference evidence="11" key="1">
    <citation type="journal article" date="2014" name="PLoS ONE">
        <title>Transcriptome-Based Identification of ABC Transporters in the Western Tarnished Plant Bug Lygus hesperus.</title>
        <authorList>
            <person name="Hull J.J."/>
            <person name="Chaney K."/>
            <person name="Geib S.M."/>
            <person name="Fabrick J.A."/>
            <person name="Brent C.S."/>
            <person name="Walsh D."/>
            <person name="Lavine L.C."/>
        </authorList>
    </citation>
    <scope>NUCLEOTIDE SEQUENCE</scope>
</reference>
<dbReference type="EMBL" id="GBHO01035759">
    <property type="protein sequence ID" value="JAG07845.1"/>
    <property type="molecule type" value="Transcribed_RNA"/>
</dbReference>
<accession>A0A0A9WSL9</accession>
<evidence type="ECO:0000259" key="8">
    <source>
        <dbReference type="PROSITE" id="PS50177"/>
    </source>
</evidence>
<dbReference type="EMBL" id="GBHO01035760">
    <property type="protein sequence ID" value="JAG07844.1"/>
    <property type="molecule type" value="Transcribed_RNA"/>
</dbReference>
<dbReference type="AlphaFoldDB" id="A0A0A9WSL9"/>
<dbReference type="InterPro" id="IPR002075">
    <property type="entry name" value="NTF2_dom"/>
</dbReference>
<evidence type="ECO:0000313" key="10">
    <source>
        <dbReference type="EMBL" id="JAG07844.1"/>
    </source>
</evidence>
<dbReference type="Pfam" id="PF22602">
    <property type="entry name" value="NXF_NTF2"/>
    <property type="match status" value="1"/>
</dbReference>
<dbReference type="InterPro" id="IPR018222">
    <property type="entry name" value="Nuclear_transport_factor_2_euk"/>
</dbReference>
<evidence type="ECO:0000256" key="5">
    <source>
        <dbReference type="ARBA" id="ARBA00022737"/>
    </source>
</evidence>
<dbReference type="SUPFAM" id="SSF52058">
    <property type="entry name" value="L domain-like"/>
    <property type="match status" value="1"/>
</dbReference>
<proteinExistence type="inferred from homology"/>
<feature type="domain" description="NTF2" evidence="8">
    <location>
        <begin position="304"/>
        <end position="455"/>
    </location>
</feature>
<evidence type="ECO:0000313" key="13">
    <source>
        <dbReference type="EMBL" id="JAQ18575.1"/>
    </source>
</evidence>
<organism evidence="11">
    <name type="scientific">Lygus hesperus</name>
    <name type="common">Western plant bug</name>
    <dbReference type="NCBI Taxonomy" id="30085"/>
    <lineage>
        <taxon>Eukaryota</taxon>
        <taxon>Metazoa</taxon>
        <taxon>Ecdysozoa</taxon>
        <taxon>Arthropoda</taxon>
        <taxon>Hexapoda</taxon>
        <taxon>Insecta</taxon>
        <taxon>Pterygota</taxon>
        <taxon>Neoptera</taxon>
        <taxon>Paraneoptera</taxon>
        <taxon>Hemiptera</taxon>
        <taxon>Heteroptera</taxon>
        <taxon>Panheteroptera</taxon>
        <taxon>Cimicomorpha</taxon>
        <taxon>Miridae</taxon>
        <taxon>Mirini</taxon>
        <taxon>Lygus</taxon>
    </lineage>
</organism>
<dbReference type="SMART" id="SM00804">
    <property type="entry name" value="TAP_C"/>
    <property type="match status" value="1"/>
</dbReference>